<proteinExistence type="predicted"/>
<dbReference type="Proteomes" id="UP001295684">
    <property type="component" value="Unassembled WGS sequence"/>
</dbReference>
<sequence length="361" mass="42637">MRAYQNRHGKCSLNYLTQKVIVDLDSPRQEAEEESSSEPKESDLEQKVDEEEILLGRKKSGHVESRGTVGRKKRVSREETGVGKSCVEMSKRFKEISRGVDCVMRRRRKRHRDLQVRYQEKAKEFENAVHFSSMLTKTIQNEVVSSIDKNEIDEIKPTFIDKGERIKFRQRSGSSSILSRTCKSSQREEQPILWGKFIQNNKWYKDEYNHYSQKYSQDGFNIKKVKVFLNEDKQPDNYFSLNSSPKRVTLQSRGNRFEKKDKTNLKYFTSRLTEVPGPVNRNMRRVFDKRSNEAINKTYDEKLYGNVYQIDGSTKKITSPERFPSWRREIQPNISCTSEKKYSNQGRVRDFHSSERITHRQ</sequence>
<feature type="compositionally biased region" description="Basic and acidic residues" evidence="1">
    <location>
        <begin position="37"/>
        <end position="47"/>
    </location>
</feature>
<evidence type="ECO:0000313" key="3">
    <source>
        <dbReference type="Proteomes" id="UP001295684"/>
    </source>
</evidence>
<keyword evidence="3" id="KW-1185">Reference proteome</keyword>
<reference evidence="2" key="1">
    <citation type="submission" date="2023-07" db="EMBL/GenBank/DDBJ databases">
        <authorList>
            <consortium name="AG Swart"/>
            <person name="Singh M."/>
            <person name="Singh A."/>
            <person name="Seah K."/>
            <person name="Emmerich C."/>
        </authorList>
    </citation>
    <scope>NUCLEOTIDE SEQUENCE</scope>
    <source>
        <strain evidence="2">DP1</strain>
    </source>
</reference>
<gene>
    <name evidence="2" type="ORF">ECRASSUSDP1_LOCUS10591</name>
</gene>
<dbReference type="AlphaFoldDB" id="A0AAD1ULZ1"/>
<feature type="region of interest" description="Disordered" evidence="1">
    <location>
        <begin position="24"/>
        <end position="51"/>
    </location>
</feature>
<organism evidence="2 3">
    <name type="scientific">Euplotes crassus</name>
    <dbReference type="NCBI Taxonomy" id="5936"/>
    <lineage>
        <taxon>Eukaryota</taxon>
        <taxon>Sar</taxon>
        <taxon>Alveolata</taxon>
        <taxon>Ciliophora</taxon>
        <taxon>Intramacronucleata</taxon>
        <taxon>Spirotrichea</taxon>
        <taxon>Hypotrichia</taxon>
        <taxon>Euplotida</taxon>
        <taxon>Euplotidae</taxon>
        <taxon>Moneuplotes</taxon>
    </lineage>
</organism>
<feature type="region of interest" description="Disordered" evidence="1">
    <location>
        <begin position="338"/>
        <end position="361"/>
    </location>
</feature>
<accession>A0AAD1ULZ1</accession>
<comment type="caution">
    <text evidence="2">The sequence shown here is derived from an EMBL/GenBank/DDBJ whole genome shotgun (WGS) entry which is preliminary data.</text>
</comment>
<dbReference type="EMBL" id="CAMPGE010010444">
    <property type="protein sequence ID" value="CAI2369292.1"/>
    <property type="molecule type" value="Genomic_DNA"/>
</dbReference>
<protein>
    <submittedName>
        <fullName evidence="2">Uncharacterized protein</fullName>
    </submittedName>
</protein>
<name>A0AAD1ULZ1_EUPCR</name>
<evidence type="ECO:0000313" key="2">
    <source>
        <dbReference type="EMBL" id="CAI2369292.1"/>
    </source>
</evidence>
<evidence type="ECO:0000256" key="1">
    <source>
        <dbReference type="SAM" id="MobiDB-lite"/>
    </source>
</evidence>